<name>A0A845FB25_9BACI</name>
<accession>A0A845FB25</accession>
<evidence type="ECO:0000256" key="1">
    <source>
        <dbReference type="SAM" id="Coils"/>
    </source>
</evidence>
<evidence type="ECO:0008006" key="4">
    <source>
        <dbReference type="Google" id="ProtNLM"/>
    </source>
</evidence>
<dbReference type="SUPFAM" id="SSF140423">
    <property type="entry name" value="MW0975(SA0943)-like"/>
    <property type="match status" value="1"/>
</dbReference>
<feature type="coiled-coil region" evidence="1">
    <location>
        <begin position="42"/>
        <end position="199"/>
    </location>
</feature>
<dbReference type="InterPro" id="IPR036785">
    <property type="entry name" value="YkyA-like_sf"/>
</dbReference>
<dbReference type="AlphaFoldDB" id="A0A845FB25"/>
<dbReference type="Gene3D" id="1.20.120.570">
    <property type="entry name" value="YkyA-like"/>
    <property type="match status" value="1"/>
</dbReference>
<dbReference type="Pfam" id="PF10368">
    <property type="entry name" value="YkyA"/>
    <property type="match status" value="1"/>
</dbReference>
<dbReference type="Proteomes" id="UP000450457">
    <property type="component" value="Unassembled WGS sequence"/>
</dbReference>
<evidence type="ECO:0000313" key="2">
    <source>
        <dbReference type="EMBL" id="MYL70807.1"/>
    </source>
</evidence>
<dbReference type="EMBL" id="WMFA01000002">
    <property type="protein sequence ID" value="MYL70807.1"/>
    <property type="molecule type" value="Genomic_DNA"/>
</dbReference>
<comment type="caution">
    <text evidence="2">The sequence shown here is derived from an EMBL/GenBank/DDBJ whole genome shotgun (WGS) entry which is preliminary data.</text>
</comment>
<evidence type="ECO:0000313" key="3">
    <source>
        <dbReference type="Proteomes" id="UP000450457"/>
    </source>
</evidence>
<dbReference type="InterPro" id="IPR019454">
    <property type="entry name" value="Lipoprot_YkyA-like"/>
</dbReference>
<dbReference type="OrthoDB" id="2576511at2"/>
<organism evidence="2 3">
    <name type="scientific">Halobacillus litoralis</name>
    <dbReference type="NCBI Taxonomy" id="45668"/>
    <lineage>
        <taxon>Bacteria</taxon>
        <taxon>Bacillati</taxon>
        <taxon>Bacillota</taxon>
        <taxon>Bacilli</taxon>
        <taxon>Bacillales</taxon>
        <taxon>Bacillaceae</taxon>
        <taxon>Halobacillus</taxon>
    </lineage>
</organism>
<reference evidence="2 3" key="1">
    <citation type="submission" date="2019-11" db="EMBL/GenBank/DDBJ databases">
        <title>Genome sequences of 17 halophilic strains isolated from different environments.</title>
        <authorList>
            <person name="Furrow R.E."/>
        </authorList>
    </citation>
    <scope>NUCLEOTIDE SEQUENCE [LARGE SCALE GENOMIC DNA]</scope>
    <source>
        <strain evidence="2 3">SL-4</strain>
    </source>
</reference>
<keyword evidence="1" id="KW-0175">Coiled coil</keyword>
<gene>
    <name evidence="2" type="ORF">GLW00_08090</name>
</gene>
<proteinExistence type="predicted"/>
<protein>
    <recommendedName>
        <fullName evidence="4">Cell-wall binding lipoprotein</fullName>
    </recommendedName>
</protein>
<sequence length="221" mass="26046">MLLAVAAFLSACTGQSAEEQIYEHLEKAVTLEDAFREQQQPMVDLETEEQQLYEEIINLNMDQFDEIEEKSKQAASIVEKRREKLELEKESIDSAKEEFDEIEPLIEDLDEENAEAKEKAEQLVETMNARYDSYQDLYSAYDEALTLDAKLYEMMQNEDLKEEKLQEQIDKINQKYNEVIEQNETFNKHTEEYNALKKELYEAMELDVTYEQQEESSTSEE</sequence>